<dbReference type="Gene3D" id="1.50.10.10">
    <property type="match status" value="1"/>
</dbReference>
<gene>
    <name evidence="3" type="ORF">HMPREF9104_02155</name>
</gene>
<dbReference type="EMBL" id="AGRJ01000189">
    <property type="protein sequence ID" value="EHO50246.1"/>
    <property type="molecule type" value="Genomic_DNA"/>
</dbReference>
<evidence type="ECO:0000259" key="2">
    <source>
        <dbReference type="Pfam" id="PF21209"/>
    </source>
</evidence>
<protein>
    <submittedName>
        <fullName evidence="3">Bacterial alpha-L-rhamnosidase</fullName>
    </submittedName>
</protein>
<dbReference type="SUPFAM" id="SSF48208">
    <property type="entry name" value="Six-hairpin glycosidases"/>
    <property type="match status" value="1"/>
</dbReference>
<dbReference type="Pfam" id="PF17389">
    <property type="entry name" value="Bac_rhamnosid6H"/>
    <property type="match status" value="1"/>
</dbReference>
<evidence type="ECO:0000313" key="4">
    <source>
        <dbReference type="Proteomes" id="UP000005025"/>
    </source>
</evidence>
<dbReference type="Pfam" id="PF21209">
    <property type="entry name" value="Bac_rhamnosid-like_N"/>
    <property type="match status" value="2"/>
</dbReference>
<feature type="domain" description="Alpha-rhamnosidase-like N-terminal" evidence="2">
    <location>
        <begin position="59"/>
        <end position="134"/>
    </location>
</feature>
<feature type="domain" description="Alpha-rhamnosidase-like N-terminal" evidence="2">
    <location>
        <begin position="148"/>
        <end position="217"/>
    </location>
</feature>
<dbReference type="AlphaFoldDB" id="H1LHR4"/>
<evidence type="ECO:0000313" key="3">
    <source>
        <dbReference type="EMBL" id="EHO50246.1"/>
    </source>
</evidence>
<reference evidence="3 4" key="1">
    <citation type="submission" date="2011-09" db="EMBL/GenBank/DDBJ databases">
        <authorList>
            <person name="Weinstock G."/>
            <person name="Sodergren E."/>
            <person name="Clifton S."/>
            <person name="Fulton L."/>
            <person name="Fulton B."/>
            <person name="Courtney L."/>
            <person name="Fronick C."/>
            <person name="Harrison M."/>
            <person name="Strong C."/>
            <person name="Farmer C."/>
            <person name="Delahaunty K."/>
            <person name="Markovic C."/>
            <person name="Hall O."/>
            <person name="Minx P."/>
            <person name="Tomlinson C."/>
            <person name="Mitreva M."/>
            <person name="Hou S."/>
            <person name="Chen J."/>
            <person name="Wollam A."/>
            <person name="Pepin K.H."/>
            <person name="Johnson M."/>
            <person name="Bhonagiri V."/>
            <person name="Zhang X."/>
            <person name="Suruliraj S."/>
            <person name="Warren W."/>
            <person name="Chinwalla A."/>
            <person name="Mardis E.R."/>
            <person name="Wilson R.K."/>
        </authorList>
    </citation>
    <scope>NUCLEOTIDE SEQUENCE [LARGE SCALE GENOMIC DNA]</scope>
    <source>
        <strain evidence="3 4">F0435</strain>
    </source>
</reference>
<dbReference type="HOGENOM" id="CLU_415466_0_0_9"/>
<dbReference type="PATRIC" id="fig|797516.3.peg.1930"/>
<dbReference type="InterPro" id="IPR035396">
    <property type="entry name" value="Bac_rhamnosid6H"/>
</dbReference>
<comment type="caution">
    <text evidence="3">The sequence shown here is derived from an EMBL/GenBank/DDBJ whole genome shotgun (WGS) entry which is preliminary data.</text>
</comment>
<dbReference type="PANTHER" id="PTHR34987:SF6">
    <property type="entry name" value="ALPHA-L-RHAMNOSIDASE SIX-HAIRPIN GLYCOSIDASE DOMAIN-CONTAINING PROTEIN"/>
    <property type="match status" value="1"/>
</dbReference>
<accession>H1LHR4</accession>
<dbReference type="Gene3D" id="2.60.420.10">
    <property type="entry name" value="Maltose phosphorylase, domain 3"/>
    <property type="match status" value="1"/>
</dbReference>
<proteinExistence type="predicted"/>
<dbReference type="GO" id="GO:0005975">
    <property type="term" value="P:carbohydrate metabolic process"/>
    <property type="evidence" value="ECO:0007669"/>
    <property type="project" value="InterPro"/>
</dbReference>
<evidence type="ECO:0000259" key="1">
    <source>
        <dbReference type="Pfam" id="PF17389"/>
    </source>
</evidence>
<dbReference type="STRING" id="797516.HMPREF9104_02155"/>
<sequence length="666" mass="76839">MKASSWLMKGRKYMDPTKYWMWYPGDFSIHQGMQQNFAREERGMGWPAYWYIDDCNRNVKFTRSYQLDQPTEFTVYAHGVGYVDINGVKHQLGKTLHCDSGENVITIFVGNPQGLPCVFVDGEIIKSDGGWEASNFVSSLPAGHDPLFTTKTQNPNMIEFQKKAIKPKKITEVQAGVLFDFGRAVNGRLKLNLHHKKAVTICYGESKTEALDVQMCYYKQEAVDKETPIRKRAFRYIFIPDAKQRDVDVTAVHEYIPNNNRSVFRSDQQLINRIWDVSTETLNLCSDIFFIDGIKRDRWIWAGDAYQANFINQYSFFNEDIDKRTLLTLRGQDDIKQHINTIVDYSMLWVIGVLNHYEMTGDIDFLKIVYPKMKSMVDYFMRQTNDKGFIYGRPNDWIFVDWSEMDKQGTVAAEQALLIQVYKTMVTCGSVLKQPINDYQKRHDQLLDNFIAYFWSDSKGAFIDSYESGKNHVTRHANIFAILFDLVDDDKKQLILKNVLLNDKVTQITTPYFKFFEQDVLCKLGLRDNVYKVILDYWGGMLDKGAVTFWEEYDPTKSGKDMYEMYGDPYGKSLCHAWGASPIYLLGRYFVGLYPTRPGYREFNVEPKLKQFRTLHTVLPIKGGEVTLDKDGDRLSVTASKDGGSLIVGSNEYPLVAGRELSVQIG</sequence>
<dbReference type="InterPro" id="IPR012341">
    <property type="entry name" value="6hp_glycosidase-like_sf"/>
</dbReference>
<dbReference type="Gene3D" id="2.60.120.260">
    <property type="entry name" value="Galactose-binding domain-like"/>
    <property type="match status" value="1"/>
</dbReference>
<organism evidence="3 4">
    <name type="scientific">Lentilactobacillus kisonensis F0435</name>
    <dbReference type="NCBI Taxonomy" id="797516"/>
    <lineage>
        <taxon>Bacteria</taxon>
        <taxon>Bacillati</taxon>
        <taxon>Bacillota</taxon>
        <taxon>Bacilli</taxon>
        <taxon>Lactobacillales</taxon>
        <taxon>Lactobacillaceae</taxon>
        <taxon>Lentilactobacillus</taxon>
    </lineage>
</organism>
<dbReference type="InterPro" id="IPR008928">
    <property type="entry name" value="6-hairpin_glycosidase_sf"/>
</dbReference>
<feature type="domain" description="Alpha-L-rhamnosidase six-hairpin glycosidase" evidence="1">
    <location>
        <begin position="261"/>
        <end position="588"/>
    </location>
</feature>
<dbReference type="Proteomes" id="UP000005025">
    <property type="component" value="Unassembled WGS sequence"/>
</dbReference>
<dbReference type="PANTHER" id="PTHR34987">
    <property type="entry name" value="C, PUTATIVE (AFU_ORTHOLOGUE AFUA_3G02880)-RELATED"/>
    <property type="match status" value="1"/>
</dbReference>
<name>H1LHR4_9LACO</name>
<dbReference type="InterPro" id="IPR048932">
    <property type="entry name" value="Rhamnosid-like_N_bacteroidetes"/>
</dbReference>